<dbReference type="CDD" id="cd00610">
    <property type="entry name" value="OAT_like"/>
    <property type="match status" value="1"/>
</dbReference>
<evidence type="ECO:0000256" key="1">
    <source>
        <dbReference type="ARBA" id="ARBA00008954"/>
    </source>
</evidence>
<dbReference type="InterPro" id="IPR015422">
    <property type="entry name" value="PyrdxlP-dep_Trfase_small"/>
</dbReference>
<dbReference type="PIRSF" id="PIRSF000521">
    <property type="entry name" value="Transaminase_4ab_Lys_Orn"/>
    <property type="match status" value="1"/>
</dbReference>
<evidence type="ECO:0000256" key="3">
    <source>
        <dbReference type="ARBA" id="ARBA00022679"/>
    </source>
</evidence>
<dbReference type="FunFam" id="3.40.640.10:FF:000014">
    <property type="entry name" value="Adenosylmethionine-8-amino-7-oxononanoate aminotransferase, probable"/>
    <property type="match status" value="1"/>
</dbReference>
<dbReference type="PANTHER" id="PTHR43094">
    <property type="entry name" value="AMINOTRANSFERASE"/>
    <property type="match status" value="1"/>
</dbReference>
<dbReference type="GO" id="GO:0008483">
    <property type="term" value="F:transaminase activity"/>
    <property type="evidence" value="ECO:0007669"/>
    <property type="project" value="UniProtKB-KW"/>
</dbReference>
<reference evidence="6 7" key="1">
    <citation type="journal article" date="2019" name="Nat. Microbiol.">
        <title>Mediterranean grassland soil C-N compound turnover is dependent on rainfall and depth, and is mediated by genomically divergent microorganisms.</title>
        <authorList>
            <person name="Diamond S."/>
            <person name="Andeer P.F."/>
            <person name="Li Z."/>
            <person name="Crits-Christoph A."/>
            <person name="Burstein D."/>
            <person name="Anantharaman K."/>
            <person name="Lane K.R."/>
            <person name="Thomas B.C."/>
            <person name="Pan C."/>
            <person name="Northen T.R."/>
            <person name="Banfield J.F."/>
        </authorList>
    </citation>
    <scope>NUCLEOTIDE SEQUENCE [LARGE SCALE GENOMIC DNA]</scope>
    <source>
        <strain evidence="6">NP_8</strain>
    </source>
</reference>
<dbReference type="Gene3D" id="3.40.640.10">
    <property type="entry name" value="Type I PLP-dependent aspartate aminotransferase-like (Major domain)"/>
    <property type="match status" value="1"/>
</dbReference>
<dbReference type="Proteomes" id="UP000318834">
    <property type="component" value="Unassembled WGS sequence"/>
</dbReference>
<evidence type="ECO:0000256" key="4">
    <source>
        <dbReference type="ARBA" id="ARBA00022898"/>
    </source>
</evidence>
<dbReference type="InterPro" id="IPR005814">
    <property type="entry name" value="Aminotrans_3"/>
</dbReference>
<dbReference type="GO" id="GO:0030170">
    <property type="term" value="F:pyridoxal phosphate binding"/>
    <property type="evidence" value="ECO:0007669"/>
    <property type="project" value="InterPro"/>
</dbReference>
<comment type="similarity">
    <text evidence="1 5">Belongs to the class-III pyridoxal-phosphate-dependent aminotransferase family.</text>
</comment>
<dbReference type="EMBL" id="VBAP01000092">
    <property type="protein sequence ID" value="TMI72207.1"/>
    <property type="molecule type" value="Genomic_DNA"/>
</dbReference>
<organism evidence="6 7">
    <name type="scientific">Candidatus Segetimicrobium genomatis</name>
    <dbReference type="NCBI Taxonomy" id="2569760"/>
    <lineage>
        <taxon>Bacteria</taxon>
        <taxon>Bacillati</taxon>
        <taxon>Candidatus Sysuimicrobiota</taxon>
        <taxon>Candidatus Sysuimicrobiia</taxon>
        <taxon>Candidatus Sysuimicrobiales</taxon>
        <taxon>Candidatus Segetimicrobiaceae</taxon>
        <taxon>Candidatus Segetimicrobium</taxon>
    </lineage>
</organism>
<dbReference type="PROSITE" id="PS00600">
    <property type="entry name" value="AA_TRANSFER_CLASS_3"/>
    <property type="match status" value="1"/>
</dbReference>
<dbReference type="SUPFAM" id="SSF53383">
    <property type="entry name" value="PLP-dependent transferases"/>
    <property type="match status" value="1"/>
</dbReference>
<protein>
    <submittedName>
        <fullName evidence="6">Aspartate aminotransferase family protein</fullName>
    </submittedName>
</protein>
<evidence type="ECO:0000313" key="6">
    <source>
        <dbReference type="EMBL" id="TMI72207.1"/>
    </source>
</evidence>
<evidence type="ECO:0000256" key="5">
    <source>
        <dbReference type="RuleBase" id="RU003560"/>
    </source>
</evidence>
<dbReference type="InterPro" id="IPR049704">
    <property type="entry name" value="Aminotrans_3_PPA_site"/>
</dbReference>
<evidence type="ECO:0000256" key="2">
    <source>
        <dbReference type="ARBA" id="ARBA00022576"/>
    </source>
</evidence>
<evidence type="ECO:0000313" key="7">
    <source>
        <dbReference type="Proteomes" id="UP000318834"/>
    </source>
</evidence>
<comment type="caution">
    <text evidence="6">The sequence shown here is derived from an EMBL/GenBank/DDBJ whole genome shotgun (WGS) entry which is preliminary data.</text>
</comment>
<dbReference type="PANTHER" id="PTHR43094:SF1">
    <property type="entry name" value="AMINOTRANSFERASE CLASS-III"/>
    <property type="match status" value="1"/>
</dbReference>
<name>A0A537IM15_9BACT</name>
<sequence>MDARTLVATDLAALIHPLHHPADHQAPVVFVEGHGAVLRDAEGREYLDGLASLWNVNVGHGRAELAEAAAAQMKTLAYASAYTGYTNAPAVRLAERLLRVAYANLSGVYFTTGGAESNETAFKIARYFWRRQGRPGKTKIISRIHGYHGLTLAAMSATGMPSFHTMFQPVVPGFIHVVPSYPYRYPGSGAAALEEAITREGPDTVAAFIAEPVIGAGGVIPPAPDYFPAVRKICDRYDVLFIADEIITGFGRTGRWFALDHWGVQPDLVSFAKGVTSAYLPLGGVMVSRRIHETIVQAPVSERFMHAATYSGHPTCCAVGVANLDIFEREGLVERAAAMGARLLQKAQSLRQLPGVGDVRGLGLMCGIELVADKATKAPALQVGGKVVGEARRRGLITRIRTGQGGDHPIGDTICLAPPLVVSEAQIDRMIEILHEAIAAVT</sequence>
<accession>A0A537IM15</accession>
<keyword evidence="2 6" id="KW-0032">Aminotransferase</keyword>
<keyword evidence="4 5" id="KW-0663">Pyridoxal phosphate</keyword>
<keyword evidence="3 6" id="KW-0808">Transferase</keyword>
<dbReference type="InterPro" id="IPR015421">
    <property type="entry name" value="PyrdxlP-dep_Trfase_major"/>
</dbReference>
<proteinExistence type="inferred from homology"/>
<gene>
    <name evidence="6" type="ORF">E6H05_11490</name>
</gene>
<dbReference type="Gene3D" id="3.90.1150.10">
    <property type="entry name" value="Aspartate Aminotransferase, domain 1"/>
    <property type="match status" value="1"/>
</dbReference>
<dbReference type="InterPro" id="IPR015424">
    <property type="entry name" value="PyrdxlP-dep_Trfase"/>
</dbReference>
<dbReference type="AlphaFoldDB" id="A0A537IM15"/>
<dbReference type="Pfam" id="PF00202">
    <property type="entry name" value="Aminotran_3"/>
    <property type="match status" value="1"/>
</dbReference>